<feature type="signal peptide" evidence="5">
    <location>
        <begin position="1"/>
        <end position="20"/>
    </location>
</feature>
<dbReference type="PANTHER" id="PTHR22923">
    <property type="entry name" value="CEREBELLIN-RELATED"/>
    <property type="match status" value="1"/>
</dbReference>
<name>A0AAE0S3A0_9BIVA</name>
<dbReference type="GO" id="GO:0005576">
    <property type="term" value="C:extracellular region"/>
    <property type="evidence" value="ECO:0007669"/>
    <property type="project" value="UniProtKB-SubCell"/>
</dbReference>
<comment type="caution">
    <text evidence="7">The sequence shown here is derived from an EMBL/GenBank/DDBJ whole genome shotgun (WGS) entry which is preliminary data.</text>
</comment>
<evidence type="ECO:0000313" key="7">
    <source>
        <dbReference type="EMBL" id="KAK3584329.1"/>
    </source>
</evidence>
<proteinExistence type="predicted"/>
<protein>
    <recommendedName>
        <fullName evidence="6">C1q domain-containing protein</fullName>
    </recommendedName>
</protein>
<dbReference type="InterPro" id="IPR001073">
    <property type="entry name" value="C1q_dom"/>
</dbReference>
<accession>A0AAE0S3A0</accession>
<dbReference type="PROSITE" id="PS50871">
    <property type="entry name" value="C1Q"/>
    <property type="match status" value="1"/>
</dbReference>
<sequence length="342" mass="38489">MLRLLSSLIVISICYYYTTAETESNILNVATKDELLKIMMEMSKEMKQIRVQHDEFLQVKKELIWTQTELKIIKDEQLKTKHVMGELIIVKQDLVKANEKLHILEKEQEVAKDIQTQLLITQKEQTVILHSLEVRNTTSMKKTRKVIKSVKHKNGFPNVSRDKIDQEYSDNTHSNETVQAKAIISEIPTSKRNHRGVKRSPVVPKVAFTATISNTLSGLNNLGQPLVFDDVHLNIGDGYNKQSGLFRAPVSGLYLILMTISTDYSTGPDVVVVRNGSRLCATIPSMNDHSYAGSPCNVIVQLMQGDEVWAKVYSRFATDRIRDGMCSTFSVALLSMDGSTSS</sequence>
<organism evidence="7 8">
    <name type="scientific">Potamilus streckersoni</name>
    <dbReference type="NCBI Taxonomy" id="2493646"/>
    <lineage>
        <taxon>Eukaryota</taxon>
        <taxon>Metazoa</taxon>
        <taxon>Spiralia</taxon>
        <taxon>Lophotrochozoa</taxon>
        <taxon>Mollusca</taxon>
        <taxon>Bivalvia</taxon>
        <taxon>Autobranchia</taxon>
        <taxon>Heteroconchia</taxon>
        <taxon>Palaeoheterodonta</taxon>
        <taxon>Unionida</taxon>
        <taxon>Unionoidea</taxon>
        <taxon>Unionidae</taxon>
        <taxon>Ambleminae</taxon>
        <taxon>Lampsilini</taxon>
        <taxon>Potamilus</taxon>
    </lineage>
</organism>
<dbReference type="EMBL" id="JAEAOA010001851">
    <property type="protein sequence ID" value="KAK3584329.1"/>
    <property type="molecule type" value="Genomic_DNA"/>
</dbReference>
<evidence type="ECO:0000256" key="5">
    <source>
        <dbReference type="SAM" id="SignalP"/>
    </source>
</evidence>
<keyword evidence="8" id="KW-1185">Reference proteome</keyword>
<feature type="domain" description="C1q" evidence="6">
    <location>
        <begin position="201"/>
        <end position="340"/>
    </location>
</feature>
<dbReference type="InterPro" id="IPR050822">
    <property type="entry name" value="Cerebellin_Synaptic_Org"/>
</dbReference>
<keyword evidence="3 5" id="KW-0732">Signal</keyword>
<evidence type="ECO:0000256" key="2">
    <source>
        <dbReference type="ARBA" id="ARBA00022525"/>
    </source>
</evidence>
<comment type="subcellular location">
    <subcellularLocation>
        <location evidence="1">Secreted</location>
    </subcellularLocation>
</comment>
<dbReference type="Gene3D" id="2.60.120.40">
    <property type="match status" value="1"/>
</dbReference>
<reference evidence="7" key="2">
    <citation type="journal article" date="2021" name="Genome Biol. Evol.">
        <title>Developing a high-quality reference genome for a parasitic bivalve with doubly uniparental inheritance (Bivalvia: Unionida).</title>
        <authorList>
            <person name="Smith C.H."/>
        </authorList>
    </citation>
    <scope>NUCLEOTIDE SEQUENCE</scope>
    <source>
        <strain evidence="7">CHS0354</strain>
        <tissue evidence="7">Mantle</tissue>
    </source>
</reference>
<dbReference type="PRINTS" id="PR00007">
    <property type="entry name" value="COMPLEMNTC1Q"/>
</dbReference>
<evidence type="ECO:0000259" key="6">
    <source>
        <dbReference type="PROSITE" id="PS50871"/>
    </source>
</evidence>
<dbReference type="Proteomes" id="UP001195483">
    <property type="component" value="Unassembled WGS sequence"/>
</dbReference>
<reference evidence="7" key="3">
    <citation type="submission" date="2023-05" db="EMBL/GenBank/DDBJ databases">
        <authorList>
            <person name="Smith C.H."/>
        </authorList>
    </citation>
    <scope>NUCLEOTIDE SEQUENCE</scope>
    <source>
        <strain evidence="7">CHS0354</strain>
        <tissue evidence="7">Mantle</tissue>
    </source>
</reference>
<dbReference type="Pfam" id="PF00386">
    <property type="entry name" value="C1q"/>
    <property type="match status" value="1"/>
</dbReference>
<gene>
    <name evidence="7" type="ORF">CHS0354_030999</name>
</gene>
<feature type="chain" id="PRO_5042116117" description="C1q domain-containing protein" evidence="5">
    <location>
        <begin position="21"/>
        <end position="342"/>
    </location>
</feature>
<reference evidence="7" key="1">
    <citation type="journal article" date="2021" name="Genome Biol. Evol.">
        <title>A High-Quality Reference Genome for a Parasitic Bivalve with Doubly Uniparental Inheritance (Bivalvia: Unionida).</title>
        <authorList>
            <person name="Smith C.H."/>
        </authorList>
    </citation>
    <scope>NUCLEOTIDE SEQUENCE</scope>
    <source>
        <strain evidence="7">CHS0354</strain>
    </source>
</reference>
<keyword evidence="4" id="KW-0175">Coiled coil</keyword>
<feature type="coiled-coil region" evidence="4">
    <location>
        <begin position="87"/>
        <end position="114"/>
    </location>
</feature>
<evidence type="ECO:0000256" key="1">
    <source>
        <dbReference type="ARBA" id="ARBA00004613"/>
    </source>
</evidence>
<dbReference type="SUPFAM" id="SSF49842">
    <property type="entry name" value="TNF-like"/>
    <property type="match status" value="1"/>
</dbReference>
<evidence type="ECO:0000256" key="4">
    <source>
        <dbReference type="SAM" id="Coils"/>
    </source>
</evidence>
<dbReference type="AlphaFoldDB" id="A0AAE0S3A0"/>
<evidence type="ECO:0000313" key="8">
    <source>
        <dbReference type="Proteomes" id="UP001195483"/>
    </source>
</evidence>
<dbReference type="SMART" id="SM00110">
    <property type="entry name" value="C1Q"/>
    <property type="match status" value="1"/>
</dbReference>
<evidence type="ECO:0000256" key="3">
    <source>
        <dbReference type="ARBA" id="ARBA00022729"/>
    </source>
</evidence>
<keyword evidence="2" id="KW-0964">Secreted</keyword>
<dbReference type="InterPro" id="IPR008983">
    <property type="entry name" value="Tumour_necrosis_fac-like_dom"/>
</dbReference>
<dbReference type="PANTHER" id="PTHR22923:SF116">
    <property type="entry name" value="C1Q DOMAIN-CONTAINING PROTEIN"/>
    <property type="match status" value="1"/>
</dbReference>